<proteinExistence type="predicted"/>
<reference evidence="1" key="1">
    <citation type="submission" date="2020-05" db="EMBL/GenBank/DDBJ databases">
        <title>Large-scale comparative analyses of tick genomes elucidate their genetic diversity and vector capacities.</title>
        <authorList>
            <person name="Jia N."/>
            <person name="Wang J."/>
            <person name="Shi W."/>
            <person name="Du L."/>
            <person name="Sun Y."/>
            <person name="Zhan W."/>
            <person name="Jiang J."/>
            <person name="Wang Q."/>
            <person name="Zhang B."/>
            <person name="Ji P."/>
            <person name="Sakyi L.B."/>
            <person name="Cui X."/>
            <person name="Yuan T."/>
            <person name="Jiang B."/>
            <person name="Yang W."/>
            <person name="Lam T.T.-Y."/>
            <person name="Chang Q."/>
            <person name="Ding S."/>
            <person name="Wang X."/>
            <person name="Zhu J."/>
            <person name="Ruan X."/>
            <person name="Zhao L."/>
            <person name="Wei J."/>
            <person name="Que T."/>
            <person name="Du C."/>
            <person name="Cheng J."/>
            <person name="Dai P."/>
            <person name="Han X."/>
            <person name="Huang E."/>
            <person name="Gao Y."/>
            <person name="Liu J."/>
            <person name="Shao H."/>
            <person name="Ye R."/>
            <person name="Li L."/>
            <person name="Wei W."/>
            <person name="Wang X."/>
            <person name="Wang C."/>
            <person name="Yang T."/>
            <person name="Huo Q."/>
            <person name="Li W."/>
            <person name="Guo W."/>
            <person name="Chen H."/>
            <person name="Zhou L."/>
            <person name="Ni X."/>
            <person name="Tian J."/>
            <person name="Zhou Y."/>
            <person name="Sheng Y."/>
            <person name="Liu T."/>
            <person name="Pan Y."/>
            <person name="Xia L."/>
            <person name="Li J."/>
            <person name="Zhao F."/>
            <person name="Cao W."/>
        </authorList>
    </citation>
    <scope>NUCLEOTIDE SEQUENCE</scope>
    <source>
        <strain evidence="1">Hyas-2018</strain>
    </source>
</reference>
<comment type="caution">
    <text evidence="1">The sequence shown here is derived from an EMBL/GenBank/DDBJ whole genome shotgun (WGS) entry which is preliminary data.</text>
</comment>
<keyword evidence="2" id="KW-1185">Reference proteome</keyword>
<evidence type="ECO:0000313" key="2">
    <source>
        <dbReference type="Proteomes" id="UP000821845"/>
    </source>
</evidence>
<evidence type="ECO:0000313" key="1">
    <source>
        <dbReference type="EMBL" id="KAH6944146.1"/>
    </source>
</evidence>
<protein>
    <submittedName>
        <fullName evidence="1">Uncharacterized protein</fullName>
    </submittedName>
</protein>
<organism evidence="1 2">
    <name type="scientific">Hyalomma asiaticum</name>
    <name type="common">Tick</name>
    <dbReference type="NCBI Taxonomy" id="266040"/>
    <lineage>
        <taxon>Eukaryota</taxon>
        <taxon>Metazoa</taxon>
        <taxon>Ecdysozoa</taxon>
        <taxon>Arthropoda</taxon>
        <taxon>Chelicerata</taxon>
        <taxon>Arachnida</taxon>
        <taxon>Acari</taxon>
        <taxon>Parasitiformes</taxon>
        <taxon>Ixodida</taxon>
        <taxon>Ixodoidea</taxon>
        <taxon>Ixodidae</taxon>
        <taxon>Hyalomminae</taxon>
        <taxon>Hyalomma</taxon>
    </lineage>
</organism>
<gene>
    <name evidence="1" type="ORF">HPB50_002051</name>
</gene>
<name>A0ACB7TAI6_HYAAI</name>
<sequence length="232" mass="24633">MLCEDCVWGVRKACADVFMPVSCVCTLATRRNSLAPLFLNLLDDQSRWVRIAAYQALGPFISTFANPARTGLYCSEDGVVSVRTPEDRLDAFIEGEVPSAADSPALLTPSGKKSGLLEDTHTSDFSLTGTVGLPGTDTVHFEERVSAAIAVRGKHDLRFGVESNLVRRAAPSAPLSCTAAGAESTASASLGATDSVVVTLPDRAPKPAVVSVDGSDVLFFFVSRFRRVLPNL</sequence>
<dbReference type="Proteomes" id="UP000821845">
    <property type="component" value="Chromosome 1"/>
</dbReference>
<dbReference type="EMBL" id="CM023481">
    <property type="protein sequence ID" value="KAH6944146.1"/>
    <property type="molecule type" value="Genomic_DNA"/>
</dbReference>
<accession>A0ACB7TAI6</accession>